<dbReference type="Proteomes" id="UP001172083">
    <property type="component" value="Unassembled WGS sequence"/>
</dbReference>
<evidence type="ECO:0008006" key="3">
    <source>
        <dbReference type="Google" id="ProtNLM"/>
    </source>
</evidence>
<evidence type="ECO:0000313" key="2">
    <source>
        <dbReference type="Proteomes" id="UP001172083"/>
    </source>
</evidence>
<comment type="caution">
    <text evidence="1">The sequence shown here is derived from an EMBL/GenBank/DDBJ whole genome shotgun (WGS) entry which is preliminary data.</text>
</comment>
<accession>A0ABT8LDT2</accession>
<reference evidence="1" key="1">
    <citation type="submission" date="2023-06" db="EMBL/GenBank/DDBJ databases">
        <title>Genomic of Agaribacillus aureum.</title>
        <authorList>
            <person name="Wang G."/>
        </authorList>
    </citation>
    <scope>NUCLEOTIDE SEQUENCE</scope>
    <source>
        <strain evidence="1">BMA12</strain>
    </source>
</reference>
<dbReference type="RefSeq" id="WP_346760471.1">
    <property type="nucleotide sequence ID" value="NZ_JAUJEB010000006.1"/>
</dbReference>
<protein>
    <recommendedName>
        <fullName evidence="3">DUF4595 domain-containing protein</fullName>
    </recommendedName>
</protein>
<keyword evidence="2" id="KW-1185">Reference proteome</keyword>
<dbReference type="EMBL" id="JAUJEB010000006">
    <property type="protein sequence ID" value="MDN5215132.1"/>
    <property type="molecule type" value="Genomic_DNA"/>
</dbReference>
<proteinExistence type="predicted"/>
<evidence type="ECO:0000313" key="1">
    <source>
        <dbReference type="EMBL" id="MDN5215132.1"/>
    </source>
</evidence>
<organism evidence="1 2">
    <name type="scientific">Agaribacillus aureus</name>
    <dbReference type="NCBI Taxonomy" id="3051825"/>
    <lineage>
        <taxon>Bacteria</taxon>
        <taxon>Pseudomonadati</taxon>
        <taxon>Bacteroidota</taxon>
        <taxon>Cytophagia</taxon>
        <taxon>Cytophagales</taxon>
        <taxon>Splendidivirgaceae</taxon>
        <taxon>Agaribacillus</taxon>
    </lineage>
</organism>
<gene>
    <name evidence="1" type="ORF">QQ020_23830</name>
</gene>
<sequence>MKRSIYYFSIFTVFCLLFIDCSEEDTEPNIVNCRIRNYEYDNGFTSPNSVSDTRSVSYNYSNGLVSSIDLNINLSGKAYNLSAQLEYDDQNRIVSIKADDENYVGITYDSLSIEVQTTRSQLSNPIIDQYTLNDKGQIIKRGGYVSERYEYNDEDQLVRIYSLDNDEEYLASEFQYDNKPNPFERIPVEINWAIPAGEDAQIWFDFAFKNMGPNNILKADYFNSNGDLSNTNEYAFNYDSNDYPISSTTGLSSSNYSYDSCN</sequence>
<name>A0ABT8LDT2_9BACT</name>